<keyword evidence="1 2" id="KW-0732">Signal</keyword>
<organism evidence="4 5">
    <name type="scientific">Galbibacter marinus</name>
    <dbReference type="NCBI Taxonomy" id="555500"/>
    <lineage>
        <taxon>Bacteria</taxon>
        <taxon>Pseudomonadati</taxon>
        <taxon>Bacteroidota</taxon>
        <taxon>Flavobacteriia</taxon>
        <taxon>Flavobacteriales</taxon>
        <taxon>Flavobacteriaceae</taxon>
        <taxon>Galbibacter</taxon>
    </lineage>
</organism>
<dbReference type="eggNOG" id="COG3637">
    <property type="taxonomic scope" value="Bacteria"/>
</dbReference>
<feature type="signal peptide" evidence="2">
    <location>
        <begin position="1"/>
        <end position="19"/>
    </location>
</feature>
<accession>K2QI67</accession>
<evidence type="ECO:0000313" key="4">
    <source>
        <dbReference type="EMBL" id="EKF54422.1"/>
    </source>
</evidence>
<protein>
    <recommendedName>
        <fullName evidence="3">Outer membrane protein beta-barrel domain-containing protein</fullName>
    </recommendedName>
</protein>
<dbReference type="InterPro" id="IPR011250">
    <property type="entry name" value="OMP/PagP_B-barrel"/>
</dbReference>
<evidence type="ECO:0000259" key="3">
    <source>
        <dbReference type="Pfam" id="PF13505"/>
    </source>
</evidence>
<keyword evidence="5" id="KW-1185">Reference proteome</keyword>
<sequence length="172" mass="18941">MFKKFLFFAILLTSMVTFGQEVRFGAQAGYLNMQDKATYDGTSVSENYSGFFVGALADFTLSESFHLQPSLNYGSVDDTSFLIIPVMAQYHIQESGFYVQAGPQGTISLEDTAEGFNSFGLDLGVGAGYQINENFFVEAKYAFEITNRYSGDGSDDIKSRINTLSVGLGYKF</sequence>
<comment type="caution">
    <text evidence="4">The sequence shown here is derived from an EMBL/GenBank/DDBJ whole genome shotgun (WGS) entry which is preliminary data.</text>
</comment>
<feature type="chain" id="PRO_5003867060" description="Outer membrane protein beta-barrel domain-containing protein" evidence="2">
    <location>
        <begin position="20"/>
        <end position="172"/>
    </location>
</feature>
<evidence type="ECO:0000256" key="2">
    <source>
        <dbReference type="SAM" id="SignalP"/>
    </source>
</evidence>
<reference evidence="4 5" key="1">
    <citation type="journal article" date="2012" name="J. Bacteriol.">
        <title>Genome Sequence of Galbibacter marinum Type Strain ck-I2-15.</title>
        <authorList>
            <person name="Lai Q."/>
            <person name="Li C."/>
            <person name="Shao Z."/>
        </authorList>
    </citation>
    <scope>NUCLEOTIDE SEQUENCE [LARGE SCALE GENOMIC DNA]</scope>
    <source>
        <strain evidence="5">ck-I2-15</strain>
    </source>
</reference>
<dbReference type="AlphaFoldDB" id="K2QI67"/>
<dbReference type="RefSeq" id="WP_008992310.1">
    <property type="nucleotide sequence ID" value="NZ_AMSG01000021.1"/>
</dbReference>
<evidence type="ECO:0000256" key="1">
    <source>
        <dbReference type="ARBA" id="ARBA00022729"/>
    </source>
</evidence>
<dbReference type="STRING" id="555500.I215_12358"/>
<evidence type="ECO:0000313" key="5">
    <source>
        <dbReference type="Proteomes" id="UP000007364"/>
    </source>
</evidence>
<dbReference type="SUPFAM" id="SSF56925">
    <property type="entry name" value="OMPA-like"/>
    <property type="match status" value="1"/>
</dbReference>
<name>K2QI67_9FLAO</name>
<dbReference type="EMBL" id="AMSG01000021">
    <property type="protein sequence ID" value="EKF54422.1"/>
    <property type="molecule type" value="Genomic_DNA"/>
</dbReference>
<dbReference type="InterPro" id="IPR027385">
    <property type="entry name" value="Beta-barrel_OMP"/>
</dbReference>
<dbReference type="Gene3D" id="2.40.160.20">
    <property type="match status" value="1"/>
</dbReference>
<dbReference type="OrthoDB" id="947434at2"/>
<gene>
    <name evidence="4" type="ORF">I215_12358</name>
</gene>
<dbReference type="Proteomes" id="UP000007364">
    <property type="component" value="Unassembled WGS sequence"/>
</dbReference>
<feature type="domain" description="Outer membrane protein beta-barrel" evidence="3">
    <location>
        <begin position="79"/>
        <end position="172"/>
    </location>
</feature>
<dbReference type="Pfam" id="PF13505">
    <property type="entry name" value="OMP_b-brl"/>
    <property type="match status" value="1"/>
</dbReference>
<proteinExistence type="predicted"/>